<evidence type="ECO:0000256" key="4">
    <source>
        <dbReference type="ARBA" id="ARBA00022729"/>
    </source>
</evidence>
<feature type="region of interest" description="Disordered" evidence="5">
    <location>
        <begin position="32"/>
        <end position="61"/>
    </location>
</feature>
<evidence type="ECO:0000256" key="3">
    <source>
        <dbReference type="ARBA" id="ARBA00022448"/>
    </source>
</evidence>
<reference evidence="7 8" key="1">
    <citation type="submission" date="2024-09" db="EMBL/GenBank/DDBJ databases">
        <authorList>
            <person name="Sun Q."/>
            <person name="Mori K."/>
        </authorList>
    </citation>
    <scope>NUCLEOTIDE SEQUENCE [LARGE SCALE GENOMIC DNA]</scope>
    <source>
        <strain evidence="7 8">JCM 12520</strain>
    </source>
</reference>
<dbReference type="InterPro" id="IPR051313">
    <property type="entry name" value="Bact_iron-sidero_bind"/>
</dbReference>
<dbReference type="Pfam" id="PF01497">
    <property type="entry name" value="Peripla_BP_2"/>
    <property type="match status" value="1"/>
</dbReference>
<keyword evidence="4" id="KW-0732">Signal</keyword>
<evidence type="ECO:0000256" key="2">
    <source>
        <dbReference type="ARBA" id="ARBA00008814"/>
    </source>
</evidence>
<comment type="similarity">
    <text evidence="2">Belongs to the bacterial solute-binding protein 8 family.</text>
</comment>
<dbReference type="RefSeq" id="WP_344902247.1">
    <property type="nucleotide sequence ID" value="NZ_BAAAYO010000001.1"/>
</dbReference>
<keyword evidence="3" id="KW-0813">Transport</keyword>
<keyword evidence="8" id="KW-1185">Reference proteome</keyword>
<accession>A0ABV5VYA8</accession>
<dbReference type="PANTHER" id="PTHR30532:SF1">
    <property type="entry name" value="IRON(3+)-HYDROXAMATE-BINDING PROTEIN FHUD"/>
    <property type="match status" value="1"/>
</dbReference>
<evidence type="ECO:0000313" key="7">
    <source>
        <dbReference type="EMBL" id="MFB9753140.1"/>
    </source>
</evidence>
<name>A0ABV5VYA8_9BACL</name>
<dbReference type="PANTHER" id="PTHR30532">
    <property type="entry name" value="IRON III DICITRATE-BINDING PERIPLASMIC PROTEIN"/>
    <property type="match status" value="1"/>
</dbReference>
<dbReference type="SUPFAM" id="SSF53807">
    <property type="entry name" value="Helical backbone' metal receptor"/>
    <property type="match status" value="1"/>
</dbReference>
<evidence type="ECO:0000259" key="6">
    <source>
        <dbReference type="PROSITE" id="PS50983"/>
    </source>
</evidence>
<feature type="compositionally biased region" description="Basic and acidic residues" evidence="5">
    <location>
        <begin position="41"/>
        <end position="61"/>
    </location>
</feature>
<evidence type="ECO:0000256" key="5">
    <source>
        <dbReference type="SAM" id="MobiDB-lite"/>
    </source>
</evidence>
<dbReference type="InterPro" id="IPR002491">
    <property type="entry name" value="ABC_transptr_periplasmic_BD"/>
</dbReference>
<gene>
    <name evidence="7" type="ORF">ACFFNY_16360</name>
</gene>
<evidence type="ECO:0000313" key="8">
    <source>
        <dbReference type="Proteomes" id="UP001589619"/>
    </source>
</evidence>
<dbReference type="Proteomes" id="UP001589619">
    <property type="component" value="Unassembled WGS sequence"/>
</dbReference>
<sequence>MAGSVRKMSVFMITALVVFIGLAGCGTMAPKTDNAPQAAADPKDKPSGPTEKASEPAKTRKVKDEFGEVEIPVNPKRIAGIYLEDYLVALGVKPIVQWYHPSWGKQDYLNLDVPTFDITGSLEALLQASPDLIIVDGAVDKAKYELYSKIAPTYRMPESILQNPPEILKTIADLTGQPEKGASVLDQYNKKVADVKEKLNKAVGGQTVAVVRLNVGDKTLALFGIENRYTGNIYKELGLTPHPFARDMKESQAVLSEEKIPELDAEHIIIFPSNGTWTSKENQEALKVLENRLWKSLPAVKKEHVYVADRTYWQSGAITANMKKMDDLLKWFVK</sequence>
<dbReference type="PROSITE" id="PS50983">
    <property type="entry name" value="FE_B12_PBP"/>
    <property type="match status" value="1"/>
</dbReference>
<protein>
    <submittedName>
        <fullName evidence="7">ABC transporter substrate-binding protein</fullName>
    </submittedName>
</protein>
<comment type="caution">
    <text evidence="7">The sequence shown here is derived from an EMBL/GenBank/DDBJ whole genome shotgun (WGS) entry which is preliminary data.</text>
</comment>
<comment type="subcellular location">
    <subcellularLocation>
        <location evidence="1">Cell envelope</location>
    </subcellularLocation>
</comment>
<feature type="domain" description="Fe/B12 periplasmic-binding" evidence="6">
    <location>
        <begin position="75"/>
        <end position="334"/>
    </location>
</feature>
<dbReference type="Gene3D" id="3.40.50.1980">
    <property type="entry name" value="Nitrogenase molybdenum iron protein domain"/>
    <property type="match status" value="2"/>
</dbReference>
<organism evidence="7 8">
    <name type="scientific">Paenibacillus hodogayensis</name>
    <dbReference type="NCBI Taxonomy" id="279208"/>
    <lineage>
        <taxon>Bacteria</taxon>
        <taxon>Bacillati</taxon>
        <taxon>Bacillota</taxon>
        <taxon>Bacilli</taxon>
        <taxon>Bacillales</taxon>
        <taxon>Paenibacillaceae</taxon>
        <taxon>Paenibacillus</taxon>
    </lineage>
</organism>
<evidence type="ECO:0000256" key="1">
    <source>
        <dbReference type="ARBA" id="ARBA00004196"/>
    </source>
</evidence>
<proteinExistence type="inferred from homology"/>
<dbReference type="PROSITE" id="PS51257">
    <property type="entry name" value="PROKAR_LIPOPROTEIN"/>
    <property type="match status" value="1"/>
</dbReference>
<dbReference type="EMBL" id="JBHMAG010000012">
    <property type="protein sequence ID" value="MFB9753140.1"/>
    <property type="molecule type" value="Genomic_DNA"/>
</dbReference>